<evidence type="ECO:0000256" key="7">
    <source>
        <dbReference type="ARBA" id="ARBA00023146"/>
    </source>
</evidence>
<dbReference type="Gene3D" id="3.30.1360.70">
    <property type="entry name" value="Arginyl tRNA synthetase N-terminal domain"/>
    <property type="match status" value="1"/>
</dbReference>
<dbReference type="PANTHER" id="PTHR11956:SF5">
    <property type="entry name" value="ARGININE--TRNA LIGASE, CYTOPLASMIC"/>
    <property type="match status" value="1"/>
</dbReference>
<keyword evidence="2 9" id="KW-0963">Cytoplasm</keyword>
<keyword evidence="5 9" id="KW-0067">ATP-binding</keyword>
<name>A0A9D9E9Q7_9SPIR</name>
<dbReference type="HAMAP" id="MF_00123">
    <property type="entry name" value="Arg_tRNA_synth"/>
    <property type="match status" value="1"/>
</dbReference>
<protein>
    <recommendedName>
        <fullName evidence="9">Arginine--tRNA ligase</fullName>
        <ecNumber evidence="9">6.1.1.19</ecNumber>
    </recommendedName>
    <alternativeName>
        <fullName evidence="9">Arginyl-tRNA synthetase</fullName>
        <shortName evidence="9">ArgRS</shortName>
    </alternativeName>
</protein>
<keyword evidence="6 9" id="KW-0648">Protein biosynthesis</keyword>
<feature type="domain" description="DALR anticodon binding" evidence="11">
    <location>
        <begin position="489"/>
        <end position="609"/>
    </location>
</feature>
<comment type="subcellular location">
    <subcellularLocation>
        <location evidence="9">Cytoplasm</location>
    </subcellularLocation>
</comment>
<dbReference type="AlphaFoldDB" id="A0A9D9E9Q7"/>
<evidence type="ECO:0000259" key="11">
    <source>
        <dbReference type="SMART" id="SM00836"/>
    </source>
</evidence>
<evidence type="ECO:0000256" key="9">
    <source>
        <dbReference type="HAMAP-Rule" id="MF_00123"/>
    </source>
</evidence>
<sequence length="609" mass="67784">MLEDSKAAWKALVMEALGDIARPLGLDQVEEVATGKPPKAEQGDIAFPMFSYAKAFRMAPAKIASEVMARLKERSDLPSGELIVLGPYLNVKLDSGELARKVHEEILSKGDDYGKGNSLAGSRVMIEFSCPNTNKPLHLGHMRNDSLGMAVTALLKSQGATVRKVNLINNRGVHICKSMWAYKTFGGGETPESTGEKGDHFVGRYYVRYADYEKECVARLLAAHPDADEKEKEALKAQAEAQANAAPQEMLRKWEAGDEETVELWKLMNGWTLQGLEESYRSMGIDFDKYYYESDTYKLGRSEVLKGLEKGVFFRAEDGSVQIDLADIGLDRKVLLRRDGTSIYITQDIGTAVSRHEDWPFDSMIYVVASEQQYHFRVLFHCLKVLGYEWADELHHLSYGMVNLPSGRMKSREGTVVDADDLLANLSELARQEIVKKEREDALDDVDATSHDIALGALNYYLLQVTPERDMIFNPAESISFNGNTGPYLQYMGARISSMLAKFEDVKADYKDVAFDPSLLDGEDEVALIKSLASFPEVVAKAAATYDPSLVCALLYDVAKTFSHYYHDNQILKAGTPELVVARVELARMVLQVLKNAFAIVGIPFLSAM</sequence>
<dbReference type="SUPFAM" id="SSF55190">
    <property type="entry name" value="Arginyl-tRNA synthetase (ArgRS), N-terminal 'additional' domain"/>
    <property type="match status" value="1"/>
</dbReference>
<evidence type="ECO:0000256" key="1">
    <source>
        <dbReference type="ARBA" id="ARBA00005594"/>
    </source>
</evidence>
<evidence type="ECO:0000256" key="10">
    <source>
        <dbReference type="RuleBase" id="RU363038"/>
    </source>
</evidence>
<dbReference type="InterPro" id="IPR001278">
    <property type="entry name" value="Arg-tRNA-ligase"/>
</dbReference>
<dbReference type="InterPro" id="IPR001412">
    <property type="entry name" value="aa-tRNA-synth_I_CS"/>
</dbReference>
<dbReference type="GO" id="GO:0006420">
    <property type="term" value="P:arginyl-tRNA aminoacylation"/>
    <property type="evidence" value="ECO:0007669"/>
    <property type="project" value="UniProtKB-UniRule"/>
</dbReference>
<dbReference type="PANTHER" id="PTHR11956">
    <property type="entry name" value="ARGINYL-TRNA SYNTHETASE"/>
    <property type="match status" value="1"/>
</dbReference>
<reference evidence="13" key="1">
    <citation type="submission" date="2020-10" db="EMBL/GenBank/DDBJ databases">
        <authorList>
            <person name="Gilroy R."/>
        </authorList>
    </citation>
    <scope>NUCLEOTIDE SEQUENCE</scope>
    <source>
        <strain evidence="13">11167</strain>
    </source>
</reference>
<evidence type="ECO:0000256" key="2">
    <source>
        <dbReference type="ARBA" id="ARBA00022490"/>
    </source>
</evidence>
<dbReference type="GO" id="GO:0004814">
    <property type="term" value="F:arginine-tRNA ligase activity"/>
    <property type="evidence" value="ECO:0007669"/>
    <property type="project" value="UniProtKB-UniRule"/>
</dbReference>
<dbReference type="Proteomes" id="UP000823633">
    <property type="component" value="Unassembled WGS sequence"/>
</dbReference>
<evidence type="ECO:0000256" key="5">
    <source>
        <dbReference type="ARBA" id="ARBA00022840"/>
    </source>
</evidence>
<dbReference type="NCBIfam" id="TIGR00456">
    <property type="entry name" value="argS"/>
    <property type="match status" value="1"/>
</dbReference>
<dbReference type="Pfam" id="PF00750">
    <property type="entry name" value="tRNA-synt_1d"/>
    <property type="match status" value="1"/>
</dbReference>
<evidence type="ECO:0000256" key="8">
    <source>
        <dbReference type="ARBA" id="ARBA00049339"/>
    </source>
</evidence>
<dbReference type="EC" id="6.1.1.19" evidence="9"/>
<dbReference type="InterPro" id="IPR008909">
    <property type="entry name" value="DALR_anticod-bd"/>
</dbReference>
<evidence type="ECO:0000256" key="3">
    <source>
        <dbReference type="ARBA" id="ARBA00022598"/>
    </source>
</evidence>
<dbReference type="Pfam" id="PF03485">
    <property type="entry name" value="Arg_tRNA_synt_N"/>
    <property type="match status" value="1"/>
</dbReference>
<comment type="similarity">
    <text evidence="1 9 10">Belongs to the class-I aminoacyl-tRNA synthetase family.</text>
</comment>
<dbReference type="EMBL" id="JADIMU010000064">
    <property type="protein sequence ID" value="MBO8443922.1"/>
    <property type="molecule type" value="Genomic_DNA"/>
</dbReference>
<dbReference type="InterPro" id="IPR014729">
    <property type="entry name" value="Rossmann-like_a/b/a_fold"/>
</dbReference>
<dbReference type="Gene3D" id="3.40.50.620">
    <property type="entry name" value="HUPs"/>
    <property type="match status" value="1"/>
</dbReference>
<proteinExistence type="inferred from homology"/>
<keyword evidence="3 9" id="KW-0436">Ligase</keyword>
<dbReference type="Pfam" id="PF05746">
    <property type="entry name" value="DALR_1"/>
    <property type="match status" value="1"/>
</dbReference>
<keyword evidence="7 9" id="KW-0030">Aminoacyl-tRNA synthetase</keyword>
<comment type="catalytic activity">
    <reaction evidence="8 9">
        <text>tRNA(Arg) + L-arginine + ATP = L-arginyl-tRNA(Arg) + AMP + diphosphate</text>
        <dbReference type="Rhea" id="RHEA:20301"/>
        <dbReference type="Rhea" id="RHEA-COMP:9658"/>
        <dbReference type="Rhea" id="RHEA-COMP:9673"/>
        <dbReference type="ChEBI" id="CHEBI:30616"/>
        <dbReference type="ChEBI" id="CHEBI:32682"/>
        <dbReference type="ChEBI" id="CHEBI:33019"/>
        <dbReference type="ChEBI" id="CHEBI:78442"/>
        <dbReference type="ChEBI" id="CHEBI:78513"/>
        <dbReference type="ChEBI" id="CHEBI:456215"/>
        <dbReference type="EC" id="6.1.1.19"/>
    </reaction>
</comment>
<dbReference type="GO" id="GO:0005737">
    <property type="term" value="C:cytoplasm"/>
    <property type="evidence" value="ECO:0007669"/>
    <property type="project" value="UniProtKB-SubCell"/>
</dbReference>
<dbReference type="SUPFAM" id="SSF47323">
    <property type="entry name" value="Anticodon-binding domain of a subclass of class I aminoacyl-tRNA synthetases"/>
    <property type="match status" value="1"/>
</dbReference>
<dbReference type="SMART" id="SM00836">
    <property type="entry name" value="DALR_1"/>
    <property type="match status" value="1"/>
</dbReference>
<dbReference type="InterPro" id="IPR035684">
    <property type="entry name" value="ArgRS_core"/>
</dbReference>
<dbReference type="SUPFAM" id="SSF52374">
    <property type="entry name" value="Nucleotidylyl transferase"/>
    <property type="match status" value="1"/>
</dbReference>
<dbReference type="SMART" id="SM01016">
    <property type="entry name" value="Arg_tRNA_synt_N"/>
    <property type="match status" value="1"/>
</dbReference>
<evidence type="ECO:0000259" key="12">
    <source>
        <dbReference type="SMART" id="SM01016"/>
    </source>
</evidence>
<evidence type="ECO:0000256" key="4">
    <source>
        <dbReference type="ARBA" id="ARBA00022741"/>
    </source>
</evidence>
<gene>
    <name evidence="9" type="primary">argS</name>
    <name evidence="13" type="ORF">IAC42_09255</name>
</gene>
<dbReference type="PRINTS" id="PR01038">
    <property type="entry name" value="TRNASYNTHARG"/>
</dbReference>
<feature type="short sequence motif" description="'HIGH' region" evidence="9">
    <location>
        <begin position="131"/>
        <end position="141"/>
    </location>
</feature>
<evidence type="ECO:0000313" key="14">
    <source>
        <dbReference type="Proteomes" id="UP000823633"/>
    </source>
</evidence>
<reference evidence="13" key="2">
    <citation type="journal article" date="2021" name="PeerJ">
        <title>Extensive microbial diversity within the chicken gut microbiome revealed by metagenomics and culture.</title>
        <authorList>
            <person name="Gilroy R."/>
            <person name="Ravi A."/>
            <person name="Getino M."/>
            <person name="Pursley I."/>
            <person name="Horton D.L."/>
            <person name="Alikhan N.F."/>
            <person name="Baker D."/>
            <person name="Gharbi K."/>
            <person name="Hall N."/>
            <person name="Watson M."/>
            <person name="Adriaenssens E.M."/>
            <person name="Foster-Nyarko E."/>
            <person name="Jarju S."/>
            <person name="Secka A."/>
            <person name="Antonio M."/>
            <person name="Oren A."/>
            <person name="Chaudhuri R.R."/>
            <person name="La Ragione R."/>
            <person name="Hildebrand F."/>
            <person name="Pallen M.J."/>
        </authorList>
    </citation>
    <scope>NUCLEOTIDE SEQUENCE</scope>
    <source>
        <strain evidence="13">11167</strain>
    </source>
</reference>
<dbReference type="InterPro" id="IPR005148">
    <property type="entry name" value="Arg-tRNA-synth_N"/>
</dbReference>
<dbReference type="Gene3D" id="1.10.730.10">
    <property type="entry name" value="Isoleucyl-tRNA Synthetase, Domain 1"/>
    <property type="match status" value="1"/>
</dbReference>
<evidence type="ECO:0000313" key="13">
    <source>
        <dbReference type="EMBL" id="MBO8443922.1"/>
    </source>
</evidence>
<comment type="subunit">
    <text evidence="9">Monomer.</text>
</comment>
<feature type="domain" description="Arginyl tRNA synthetase N-terminal" evidence="12">
    <location>
        <begin position="7"/>
        <end position="93"/>
    </location>
</feature>
<dbReference type="InterPro" id="IPR036695">
    <property type="entry name" value="Arg-tRNA-synth_N_sf"/>
</dbReference>
<organism evidence="13 14">
    <name type="scientific">Candidatus Aphodenecus pullistercoris</name>
    <dbReference type="NCBI Taxonomy" id="2840669"/>
    <lineage>
        <taxon>Bacteria</taxon>
        <taxon>Pseudomonadati</taxon>
        <taxon>Spirochaetota</taxon>
        <taxon>Spirochaetia</taxon>
        <taxon>Spirochaetales</taxon>
        <taxon>Candidatus Aphodenecus</taxon>
    </lineage>
</organism>
<evidence type="ECO:0000256" key="6">
    <source>
        <dbReference type="ARBA" id="ARBA00022917"/>
    </source>
</evidence>
<comment type="caution">
    <text evidence="13">The sequence shown here is derived from an EMBL/GenBank/DDBJ whole genome shotgun (WGS) entry which is preliminary data.</text>
</comment>
<keyword evidence="4 9" id="KW-0547">Nucleotide-binding</keyword>
<dbReference type="InterPro" id="IPR009080">
    <property type="entry name" value="tRNAsynth_Ia_anticodon-bd"/>
</dbReference>
<dbReference type="PROSITE" id="PS00178">
    <property type="entry name" value="AA_TRNA_LIGASE_I"/>
    <property type="match status" value="1"/>
</dbReference>
<dbReference type="GO" id="GO:0005524">
    <property type="term" value="F:ATP binding"/>
    <property type="evidence" value="ECO:0007669"/>
    <property type="project" value="UniProtKB-UniRule"/>
</dbReference>
<accession>A0A9D9E9Q7</accession>